<feature type="compositionally biased region" description="Polar residues" evidence="1">
    <location>
        <begin position="261"/>
        <end position="275"/>
    </location>
</feature>
<feature type="compositionally biased region" description="Polar residues" evidence="1">
    <location>
        <begin position="193"/>
        <end position="218"/>
    </location>
</feature>
<dbReference type="EMBL" id="LCWF01000104">
    <property type="protein sequence ID" value="KKY19921.1"/>
    <property type="molecule type" value="Genomic_DNA"/>
</dbReference>
<keyword evidence="3" id="KW-1185">Reference proteome</keyword>
<protein>
    <submittedName>
        <fullName evidence="2">Putative u3 small nucleolar ribonucleoprotein</fullName>
    </submittedName>
</protein>
<feature type="compositionally biased region" description="Basic and acidic residues" evidence="1">
    <location>
        <begin position="320"/>
        <end position="350"/>
    </location>
</feature>
<dbReference type="InterPro" id="IPR007146">
    <property type="entry name" value="Sas10/Utp3/C1D"/>
</dbReference>
<feature type="compositionally biased region" description="Basic and acidic residues" evidence="1">
    <location>
        <begin position="283"/>
        <end position="310"/>
    </location>
</feature>
<name>A0A0G2ECD2_PHACM</name>
<organism evidence="2 3">
    <name type="scientific">Phaeomoniella chlamydospora</name>
    <name type="common">Phaeoacremonium chlamydosporum</name>
    <dbReference type="NCBI Taxonomy" id="158046"/>
    <lineage>
        <taxon>Eukaryota</taxon>
        <taxon>Fungi</taxon>
        <taxon>Dikarya</taxon>
        <taxon>Ascomycota</taxon>
        <taxon>Pezizomycotina</taxon>
        <taxon>Eurotiomycetes</taxon>
        <taxon>Chaetothyriomycetidae</taxon>
        <taxon>Phaeomoniellales</taxon>
        <taxon>Phaeomoniellaceae</taxon>
        <taxon>Phaeomoniella</taxon>
    </lineage>
</organism>
<evidence type="ECO:0000256" key="1">
    <source>
        <dbReference type="SAM" id="MobiDB-lite"/>
    </source>
</evidence>
<comment type="caution">
    <text evidence="2">The sequence shown here is derived from an EMBL/GenBank/DDBJ whole genome shotgun (WGS) entry which is preliminary data.</text>
</comment>
<dbReference type="GO" id="GO:0032040">
    <property type="term" value="C:small-subunit processome"/>
    <property type="evidence" value="ECO:0007669"/>
    <property type="project" value="TreeGrafter"/>
</dbReference>
<accession>A0A0G2ECD2</accession>
<evidence type="ECO:0000313" key="3">
    <source>
        <dbReference type="Proteomes" id="UP000053317"/>
    </source>
</evidence>
<evidence type="ECO:0000313" key="2">
    <source>
        <dbReference type="EMBL" id="KKY19921.1"/>
    </source>
</evidence>
<keyword evidence="2" id="KW-0687">Ribonucleoprotein</keyword>
<dbReference type="GO" id="GO:0000462">
    <property type="term" value="P:maturation of SSU-rRNA from tricistronic rRNA transcript (SSU-rRNA, 5.8S rRNA, LSU-rRNA)"/>
    <property type="evidence" value="ECO:0007669"/>
    <property type="project" value="TreeGrafter"/>
</dbReference>
<dbReference type="PANTHER" id="PTHR13237:SF9">
    <property type="entry name" value="NEUROGUIDIN"/>
    <property type="match status" value="1"/>
</dbReference>
<dbReference type="AlphaFoldDB" id="A0A0G2ECD2"/>
<feature type="compositionally biased region" description="Low complexity" evidence="1">
    <location>
        <begin position="156"/>
        <end position="165"/>
    </location>
</feature>
<gene>
    <name evidence="2" type="ORF">UCRPC4_g04348</name>
</gene>
<feature type="compositionally biased region" description="Polar residues" evidence="1">
    <location>
        <begin position="230"/>
        <end position="245"/>
    </location>
</feature>
<sequence length="403" mass="43782">MANTTAVEPVPSLPDLLANLNTSLASSSTIEANTIFDPSTDATKHGISLLSTKNELLLSYLHNLVFLIILKLRSISESTDGNHDQSQLGKDVIGKLVELKTYMDKGVKPLEGKLKYQIEKVIRAAEDADRQAAAKNAAGSKSKKHKSKINGVRNGAASSDVSSNASEDEDSDAESSANEAELDELSYRPNPAALQSKQRQQQTNSATSKNPTSASTGTYKPPRINPVSMPVTTAETRSRSPNRPQKSFVMEDYIADELSGAPTSHPSIGSNQAFTTRGRHTISQRERNQQAERKRYEEENFVRLPGESKAEKRKNKGRRGREDGGYGGEEFRGLGEIGDRVSRAVGRQERGGGGGGGSALARSRKRGLDEGDKSGSGGRVTMGEGFEKRRRVIEGRERRKKGR</sequence>
<feature type="region of interest" description="Disordered" evidence="1">
    <location>
        <begin position="133"/>
        <end position="403"/>
    </location>
</feature>
<reference evidence="2 3" key="1">
    <citation type="submission" date="2015-05" db="EMBL/GenBank/DDBJ databases">
        <title>Distinctive expansion of gene families associated with plant cell wall degradation and secondary metabolism in the genomes of grapevine trunk pathogens.</title>
        <authorList>
            <person name="Lawrence D.P."/>
            <person name="Travadon R."/>
            <person name="Rolshausen P.E."/>
            <person name="Baumgartner K."/>
        </authorList>
    </citation>
    <scope>NUCLEOTIDE SEQUENCE [LARGE SCALE GENOMIC DNA]</scope>
    <source>
        <strain evidence="2">UCRPC4</strain>
    </source>
</reference>
<dbReference type="OrthoDB" id="203440at2759"/>
<dbReference type="Proteomes" id="UP000053317">
    <property type="component" value="Unassembled WGS sequence"/>
</dbReference>
<proteinExistence type="predicted"/>
<dbReference type="Pfam" id="PF04000">
    <property type="entry name" value="Sas10_Utp3"/>
    <property type="match status" value="1"/>
</dbReference>
<reference evidence="2 3" key="2">
    <citation type="submission" date="2015-05" db="EMBL/GenBank/DDBJ databases">
        <authorList>
            <person name="Morales-Cruz A."/>
            <person name="Amrine K.C."/>
            <person name="Cantu D."/>
        </authorList>
    </citation>
    <scope>NUCLEOTIDE SEQUENCE [LARGE SCALE GENOMIC DNA]</scope>
    <source>
        <strain evidence="2">UCRPC4</strain>
    </source>
</reference>
<dbReference type="PANTHER" id="PTHR13237">
    <property type="entry name" value="SOMETHING ABOUT SILENCING PROTEIN 10-RELATED"/>
    <property type="match status" value="1"/>
</dbReference>